<evidence type="ECO:0000256" key="3">
    <source>
        <dbReference type="ARBA" id="ARBA00012438"/>
    </source>
</evidence>
<dbReference type="FunFam" id="1.10.287.130:FF:000001">
    <property type="entry name" value="Two-component sensor histidine kinase"/>
    <property type="match status" value="1"/>
</dbReference>
<dbReference type="InterPro" id="IPR036097">
    <property type="entry name" value="HisK_dim/P_sf"/>
</dbReference>
<dbReference type="OrthoDB" id="9796330at2"/>
<dbReference type="InterPro" id="IPR003660">
    <property type="entry name" value="HAMP_dom"/>
</dbReference>
<dbReference type="RefSeq" id="WP_138088055.1">
    <property type="nucleotide sequence ID" value="NZ_VAUV01000017.1"/>
</dbReference>
<comment type="caution">
    <text evidence="14">The sequence shown here is derived from an EMBL/GenBank/DDBJ whole genome shotgun (WGS) entry which is preliminary data.</text>
</comment>
<keyword evidence="5" id="KW-0808">Transferase</keyword>
<comment type="catalytic activity">
    <reaction evidence="1">
        <text>ATP + protein L-histidine = ADP + protein N-phospho-L-histidine.</text>
        <dbReference type="EC" id="2.7.13.3"/>
    </reaction>
</comment>
<dbReference type="EMBL" id="VAUV01000017">
    <property type="protein sequence ID" value="TLD68925.1"/>
    <property type="molecule type" value="Genomic_DNA"/>
</dbReference>
<protein>
    <recommendedName>
        <fullName evidence="3">histidine kinase</fullName>
        <ecNumber evidence="3">2.7.13.3</ecNumber>
    </recommendedName>
</protein>
<evidence type="ECO:0000256" key="9">
    <source>
        <dbReference type="ARBA" id="ARBA00023012"/>
    </source>
</evidence>
<keyword evidence="10 11" id="KW-0472">Membrane</keyword>
<dbReference type="InterPro" id="IPR036890">
    <property type="entry name" value="HATPase_C_sf"/>
</dbReference>
<evidence type="ECO:0000256" key="1">
    <source>
        <dbReference type="ARBA" id="ARBA00000085"/>
    </source>
</evidence>
<name>A0A5R8KAH8_9BACT</name>
<dbReference type="PROSITE" id="PS50885">
    <property type="entry name" value="HAMP"/>
    <property type="match status" value="1"/>
</dbReference>
<dbReference type="Pfam" id="PF02518">
    <property type="entry name" value="HATPase_c"/>
    <property type="match status" value="1"/>
</dbReference>
<dbReference type="Pfam" id="PF00672">
    <property type="entry name" value="HAMP"/>
    <property type="match status" value="1"/>
</dbReference>
<evidence type="ECO:0000256" key="5">
    <source>
        <dbReference type="ARBA" id="ARBA00022679"/>
    </source>
</evidence>
<dbReference type="InterPro" id="IPR004358">
    <property type="entry name" value="Sig_transdc_His_kin-like_C"/>
</dbReference>
<dbReference type="SMART" id="SM00304">
    <property type="entry name" value="HAMP"/>
    <property type="match status" value="1"/>
</dbReference>
<dbReference type="SMART" id="SM00388">
    <property type="entry name" value="HisKA"/>
    <property type="match status" value="1"/>
</dbReference>
<evidence type="ECO:0000256" key="10">
    <source>
        <dbReference type="ARBA" id="ARBA00023136"/>
    </source>
</evidence>
<dbReference type="EC" id="2.7.13.3" evidence="3"/>
<dbReference type="PROSITE" id="PS50109">
    <property type="entry name" value="HIS_KIN"/>
    <property type="match status" value="1"/>
</dbReference>
<dbReference type="CDD" id="cd00082">
    <property type="entry name" value="HisKA"/>
    <property type="match status" value="1"/>
</dbReference>
<evidence type="ECO:0000256" key="8">
    <source>
        <dbReference type="ARBA" id="ARBA00022989"/>
    </source>
</evidence>
<evidence type="ECO:0000313" key="15">
    <source>
        <dbReference type="Proteomes" id="UP000306196"/>
    </source>
</evidence>
<dbReference type="GO" id="GO:0005886">
    <property type="term" value="C:plasma membrane"/>
    <property type="evidence" value="ECO:0007669"/>
    <property type="project" value="TreeGrafter"/>
</dbReference>
<dbReference type="GO" id="GO:0000155">
    <property type="term" value="F:phosphorelay sensor kinase activity"/>
    <property type="evidence" value="ECO:0007669"/>
    <property type="project" value="InterPro"/>
</dbReference>
<dbReference type="CDD" id="cd00075">
    <property type="entry name" value="HATPase"/>
    <property type="match status" value="1"/>
</dbReference>
<feature type="transmembrane region" description="Helical" evidence="11">
    <location>
        <begin position="178"/>
        <end position="201"/>
    </location>
</feature>
<evidence type="ECO:0000256" key="11">
    <source>
        <dbReference type="SAM" id="Phobius"/>
    </source>
</evidence>
<dbReference type="Gene3D" id="1.10.287.130">
    <property type="match status" value="1"/>
</dbReference>
<dbReference type="SMART" id="SM00387">
    <property type="entry name" value="HATPase_c"/>
    <property type="match status" value="1"/>
</dbReference>
<evidence type="ECO:0000256" key="2">
    <source>
        <dbReference type="ARBA" id="ARBA00004141"/>
    </source>
</evidence>
<keyword evidence="15" id="KW-1185">Reference proteome</keyword>
<evidence type="ECO:0000259" key="13">
    <source>
        <dbReference type="PROSITE" id="PS50885"/>
    </source>
</evidence>
<dbReference type="Proteomes" id="UP000306196">
    <property type="component" value="Unassembled WGS sequence"/>
</dbReference>
<dbReference type="SUPFAM" id="SSF55874">
    <property type="entry name" value="ATPase domain of HSP90 chaperone/DNA topoisomerase II/histidine kinase"/>
    <property type="match status" value="1"/>
</dbReference>
<evidence type="ECO:0000256" key="4">
    <source>
        <dbReference type="ARBA" id="ARBA00022553"/>
    </source>
</evidence>
<dbReference type="CDD" id="cd06225">
    <property type="entry name" value="HAMP"/>
    <property type="match status" value="1"/>
</dbReference>
<dbReference type="FunFam" id="3.30.565.10:FF:000006">
    <property type="entry name" value="Sensor histidine kinase WalK"/>
    <property type="match status" value="1"/>
</dbReference>
<proteinExistence type="predicted"/>
<keyword evidence="7" id="KW-0418">Kinase</keyword>
<evidence type="ECO:0000256" key="6">
    <source>
        <dbReference type="ARBA" id="ARBA00022692"/>
    </source>
</evidence>
<sequence>MTTLFNSIRWRVQAWHALILLLALLAFCLTAYKLAWDSQLSRIDRDLASTERALIRSLMRSVQPESPGPNAPPMPFSQLITKLQQGTITLPPETAALFQNNEPGHAFFEFQDQTGTTLLRSQNFPKDHPQLLPVTESEMLEDTRTEKNTRASFRSSSSGLRSMVGRDITPELIEMNRFAWTISALGLGVWTLGLIGGWWLAGRAIRPIETISRTASHIAEGNLQERIDTDGTDSELDQLSRVLNQTFERLHNSFERQKQFTADASHELRTPVTILLSETQRLLKRTDRTPEEYREALLTCQQTAQRMRHLIEALLLLSKQETQSNDFPKTPFQLDQLLTEVVTQLTPLATEKNLQLQTHFTPTPCVGDPSMIHVLATNLLMNAIQHHHHPSGKIDIHCAPSGHHATFAVQDNGPGIPPEHLPHLFDRFYRVDKARTGSSGHTGLGLAIAKTIVTNHNGEITVTSHPGQGTTFKVQL</sequence>
<dbReference type="Gene3D" id="6.10.340.10">
    <property type="match status" value="1"/>
</dbReference>
<gene>
    <name evidence="14" type="ORF">FEM03_19885</name>
</gene>
<accession>A0A5R8KAH8</accession>
<evidence type="ECO:0000256" key="7">
    <source>
        <dbReference type="ARBA" id="ARBA00022777"/>
    </source>
</evidence>
<dbReference type="InterPro" id="IPR005467">
    <property type="entry name" value="His_kinase_dom"/>
</dbReference>
<reference evidence="14 15" key="1">
    <citation type="submission" date="2019-05" db="EMBL/GenBank/DDBJ databases">
        <title>Verrucobacter flavum gen. nov., sp. nov. a new member of the family Verrucomicrobiaceae.</title>
        <authorList>
            <person name="Szuroczki S."/>
            <person name="Abbaszade G."/>
            <person name="Szabo A."/>
            <person name="Felfoldi T."/>
            <person name="Schumann P."/>
            <person name="Boka K."/>
            <person name="Keki Z."/>
            <person name="Toumi M."/>
            <person name="Toth E."/>
        </authorList>
    </citation>
    <scope>NUCLEOTIDE SEQUENCE [LARGE SCALE GENOMIC DNA]</scope>
    <source>
        <strain evidence="14 15">MG-N-17</strain>
    </source>
</reference>
<dbReference type="InterPro" id="IPR003594">
    <property type="entry name" value="HATPase_dom"/>
</dbReference>
<dbReference type="PRINTS" id="PR00344">
    <property type="entry name" value="BCTRLSENSOR"/>
</dbReference>
<keyword evidence="8 11" id="KW-1133">Transmembrane helix</keyword>
<comment type="subcellular location">
    <subcellularLocation>
        <location evidence="2">Membrane</location>
        <topology evidence="2">Multi-pass membrane protein</topology>
    </subcellularLocation>
</comment>
<dbReference type="AlphaFoldDB" id="A0A5R8KAH8"/>
<keyword evidence="4" id="KW-0597">Phosphoprotein</keyword>
<dbReference type="Gene3D" id="3.30.565.10">
    <property type="entry name" value="Histidine kinase-like ATPase, C-terminal domain"/>
    <property type="match status" value="1"/>
</dbReference>
<dbReference type="PANTHER" id="PTHR45436:SF15">
    <property type="entry name" value="SENSOR HISTIDINE KINASE CUSS"/>
    <property type="match status" value="1"/>
</dbReference>
<feature type="transmembrane region" description="Helical" evidence="11">
    <location>
        <begin position="14"/>
        <end position="35"/>
    </location>
</feature>
<organism evidence="14 15">
    <name type="scientific">Phragmitibacter flavus</name>
    <dbReference type="NCBI Taxonomy" id="2576071"/>
    <lineage>
        <taxon>Bacteria</taxon>
        <taxon>Pseudomonadati</taxon>
        <taxon>Verrucomicrobiota</taxon>
        <taxon>Verrucomicrobiia</taxon>
        <taxon>Verrucomicrobiales</taxon>
        <taxon>Verrucomicrobiaceae</taxon>
        <taxon>Phragmitibacter</taxon>
    </lineage>
</organism>
<keyword evidence="9" id="KW-0902">Two-component regulatory system</keyword>
<dbReference type="SUPFAM" id="SSF158472">
    <property type="entry name" value="HAMP domain-like"/>
    <property type="match status" value="1"/>
</dbReference>
<evidence type="ECO:0000259" key="12">
    <source>
        <dbReference type="PROSITE" id="PS50109"/>
    </source>
</evidence>
<dbReference type="PANTHER" id="PTHR45436">
    <property type="entry name" value="SENSOR HISTIDINE KINASE YKOH"/>
    <property type="match status" value="1"/>
</dbReference>
<feature type="domain" description="Histidine kinase" evidence="12">
    <location>
        <begin position="263"/>
        <end position="476"/>
    </location>
</feature>
<dbReference type="Pfam" id="PF00512">
    <property type="entry name" value="HisKA"/>
    <property type="match status" value="1"/>
</dbReference>
<dbReference type="InterPro" id="IPR050428">
    <property type="entry name" value="TCS_sensor_his_kinase"/>
</dbReference>
<dbReference type="InterPro" id="IPR003661">
    <property type="entry name" value="HisK_dim/P_dom"/>
</dbReference>
<feature type="domain" description="HAMP" evidence="13">
    <location>
        <begin position="202"/>
        <end position="255"/>
    </location>
</feature>
<dbReference type="SUPFAM" id="SSF47384">
    <property type="entry name" value="Homodimeric domain of signal transducing histidine kinase"/>
    <property type="match status" value="1"/>
</dbReference>
<keyword evidence="6 11" id="KW-0812">Transmembrane</keyword>
<evidence type="ECO:0000313" key="14">
    <source>
        <dbReference type="EMBL" id="TLD68925.1"/>
    </source>
</evidence>